<dbReference type="EMBL" id="POUA01000254">
    <property type="protein sequence ID" value="PZG36670.1"/>
    <property type="molecule type" value="Genomic_DNA"/>
</dbReference>
<gene>
    <name evidence="1" type="ORF">C1I98_26555</name>
</gene>
<proteinExistence type="predicted"/>
<reference evidence="1 2" key="1">
    <citation type="submission" date="2018-01" db="EMBL/GenBank/DDBJ databases">
        <title>Draft genome sequence of Sphaerisporangium sp. 7K107.</title>
        <authorList>
            <person name="Sahin N."/>
            <person name="Saygin H."/>
            <person name="Ay H."/>
        </authorList>
    </citation>
    <scope>NUCLEOTIDE SEQUENCE [LARGE SCALE GENOMIC DNA]</scope>
    <source>
        <strain evidence="1 2">7K107</strain>
    </source>
</reference>
<dbReference type="AlphaFoldDB" id="A0A2W2GHA8"/>
<name>A0A2W2GHA8_9ACTN</name>
<evidence type="ECO:0000313" key="2">
    <source>
        <dbReference type="Proteomes" id="UP000248544"/>
    </source>
</evidence>
<sequence>MRIQTARAFAAWIHHSLAAPADAEIVLGVETGRGTLTGVVFAGSPVSWRQDDGHTAEIACLETDSTPGAAAVLLDAVWLAARGRGYRRLIADTRLIRPGGAASALHAAGFRLLPGRPSRSAVWEIRTAGGGR</sequence>
<dbReference type="InterPro" id="IPR053780">
    <property type="entry name" value="Gp66-like"/>
</dbReference>
<accession>A0A2W2GHA8</accession>
<protein>
    <recommendedName>
        <fullName evidence="3">N-acetyltransferase domain-containing protein</fullName>
    </recommendedName>
</protein>
<evidence type="ECO:0008006" key="3">
    <source>
        <dbReference type="Google" id="ProtNLM"/>
    </source>
</evidence>
<organism evidence="1 2">
    <name type="scientific">Spongiactinospora gelatinilytica</name>
    <dbReference type="NCBI Taxonomy" id="2666298"/>
    <lineage>
        <taxon>Bacteria</taxon>
        <taxon>Bacillati</taxon>
        <taxon>Actinomycetota</taxon>
        <taxon>Actinomycetes</taxon>
        <taxon>Streptosporangiales</taxon>
        <taxon>Streptosporangiaceae</taxon>
        <taxon>Spongiactinospora</taxon>
    </lineage>
</organism>
<dbReference type="NCBIfam" id="NF045478">
    <property type="entry name" value="XF1762_fam"/>
    <property type="match status" value="1"/>
</dbReference>
<evidence type="ECO:0000313" key="1">
    <source>
        <dbReference type="EMBL" id="PZG36670.1"/>
    </source>
</evidence>
<dbReference type="RefSeq" id="WP_111170160.1">
    <property type="nucleotide sequence ID" value="NZ_POUA01000254.1"/>
</dbReference>
<keyword evidence="2" id="KW-1185">Reference proteome</keyword>
<comment type="caution">
    <text evidence="1">The sequence shown here is derived from an EMBL/GenBank/DDBJ whole genome shotgun (WGS) entry which is preliminary data.</text>
</comment>
<dbReference type="Proteomes" id="UP000248544">
    <property type="component" value="Unassembled WGS sequence"/>
</dbReference>